<evidence type="ECO:0000256" key="3">
    <source>
        <dbReference type="ARBA" id="ARBA00004202"/>
    </source>
</evidence>
<keyword evidence="14" id="KW-0411">Iron-sulfur</keyword>
<dbReference type="AlphaFoldDB" id="A0A375I3I7"/>
<evidence type="ECO:0000256" key="13">
    <source>
        <dbReference type="ARBA" id="ARBA00023004"/>
    </source>
</evidence>
<feature type="region of interest" description="Disordered" evidence="18">
    <location>
        <begin position="1"/>
        <end position="39"/>
    </location>
</feature>
<keyword evidence="6" id="KW-0813">Transport</keyword>
<dbReference type="GO" id="GO:0009325">
    <property type="term" value="C:nitrate reductase complex"/>
    <property type="evidence" value="ECO:0007669"/>
    <property type="project" value="InterPro"/>
</dbReference>
<dbReference type="InterPro" id="IPR027467">
    <property type="entry name" value="MopterinOxRdtase_cofactor_BS"/>
</dbReference>
<dbReference type="InterPro" id="IPR006655">
    <property type="entry name" value="Mopterin_OxRdtase_prok_CS"/>
</dbReference>
<keyword evidence="11" id="KW-0249">Electron transport</keyword>
<protein>
    <recommendedName>
        <fullName evidence="5">nitrate reductase (quinone)</fullName>
        <ecNumber evidence="5">1.7.5.1</ecNumber>
    </recommendedName>
</protein>
<comment type="catalytic activity">
    <reaction evidence="17">
        <text>nitrate + a quinol = a quinone + nitrite + H2O</text>
        <dbReference type="Rhea" id="RHEA:56144"/>
        <dbReference type="ChEBI" id="CHEBI:15377"/>
        <dbReference type="ChEBI" id="CHEBI:16301"/>
        <dbReference type="ChEBI" id="CHEBI:17632"/>
        <dbReference type="ChEBI" id="CHEBI:24646"/>
        <dbReference type="ChEBI" id="CHEBI:132124"/>
        <dbReference type="EC" id="1.7.5.1"/>
    </reaction>
</comment>
<keyword evidence="16" id="KW-0472">Membrane</keyword>
<reference evidence="21" key="1">
    <citation type="submission" date="2018-02" db="EMBL/GenBank/DDBJ databases">
        <authorList>
            <person name="Hornung B."/>
        </authorList>
    </citation>
    <scope>NUCLEOTIDE SEQUENCE [LARGE SCALE GENOMIC DNA]</scope>
</reference>
<evidence type="ECO:0000256" key="1">
    <source>
        <dbReference type="ARBA" id="ARBA00001942"/>
    </source>
</evidence>
<dbReference type="InterPro" id="IPR037943">
    <property type="entry name" value="MopB_CT_Nitrate-R-NarG-like"/>
</dbReference>
<keyword evidence="10" id="KW-0479">Metal-binding</keyword>
<comment type="cofactor">
    <cofactor evidence="2">
        <name>[4Fe-4S] cluster</name>
        <dbReference type="ChEBI" id="CHEBI:49883"/>
    </cofactor>
</comment>
<keyword evidence="15" id="KW-0534">Nitrate assimilation</keyword>
<dbReference type="Gene3D" id="3.40.50.12440">
    <property type="match status" value="1"/>
</dbReference>
<evidence type="ECO:0000256" key="11">
    <source>
        <dbReference type="ARBA" id="ARBA00022982"/>
    </source>
</evidence>
<dbReference type="NCBIfam" id="TIGR01580">
    <property type="entry name" value="narG"/>
    <property type="match status" value="1"/>
</dbReference>
<evidence type="ECO:0000256" key="16">
    <source>
        <dbReference type="ARBA" id="ARBA00023136"/>
    </source>
</evidence>
<accession>A0A375I3I7</accession>
<keyword evidence="13" id="KW-0408">Iron</keyword>
<comment type="cofactor">
    <cofactor evidence="1">
        <name>Mo-bis(molybdopterin guanine dinucleotide)</name>
        <dbReference type="ChEBI" id="CHEBI:60539"/>
    </cofactor>
</comment>
<keyword evidence="7" id="KW-1003">Cell membrane</keyword>
<comment type="similarity">
    <text evidence="4">Belongs to the prokaryotic molybdopterin-containing oxidoreductase family.</text>
</comment>
<dbReference type="GO" id="GO:0005886">
    <property type="term" value="C:plasma membrane"/>
    <property type="evidence" value="ECO:0007669"/>
    <property type="project" value="UniProtKB-SubCell"/>
</dbReference>
<dbReference type="GO" id="GO:0051539">
    <property type="term" value="F:4 iron, 4 sulfur cluster binding"/>
    <property type="evidence" value="ECO:0007669"/>
    <property type="project" value="UniProtKB-KW"/>
</dbReference>
<dbReference type="Proteomes" id="UP000265962">
    <property type="component" value="Unassembled WGS sequence"/>
</dbReference>
<dbReference type="PROSITE" id="PS00551">
    <property type="entry name" value="MOLYBDOPTERIN_PROK_1"/>
    <property type="match status" value="1"/>
</dbReference>
<evidence type="ECO:0000256" key="5">
    <source>
        <dbReference type="ARBA" id="ARBA00012500"/>
    </source>
</evidence>
<dbReference type="InterPro" id="IPR006963">
    <property type="entry name" value="Mopterin_OxRdtase_4Fe-4S_dom"/>
</dbReference>
<evidence type="ECO:0000256" key="6">
    <source>
        <dbReference type="ARBA" id="ARBA00022448"/>
    </source>
</evidence>
<dbReference type="SMART" id="SM00926">
    <property type="entry name" value="Molybdop_Fe4S4"/>
    <property type="match status" value="1"/>
</dbReference>
<dbReference type="GO" id="GO:0042128">
    <property type="term" value="P:nitrate assimilation"/>
    <property type="evidence" value="ECO:0007669"/>
    <property type="project" value="UniProtKB-KW"/>
</dbReference>
<dbReference type="EC" id="1.7.5.1" evidence="5"/>
<keyword evidence="8" id="KW-0004">4Fe-4S</keyword>
<evidence type="ECO:0000313" key="21">
    <source>
        <dbReference type="Proteomes" id="UP000265962"/>
    </source>
</evidence>
<dbReference type="InterPro" id="IPR006656">
    <property type="entry name" value="Mopterin_OxRdtase"/>
</dbReference>
<evidence type="ECO:0000256" key="7">
    <source>
        <dbReference type="ARBA" id="ARBA00022475"/>
    </source>
</evidence>
<dbReference type="Pfam" id="PF00384">
    <property type="entry name" value="Molybdopterin"/>
    <property type="match status" value="1"/>
</dbReference>
<keyword evidence="12 20" id="KW-0560">Oxidoreductase</keyword>
<evidence type="ECO:0000256" key="12">
    <source>
        <dbReference type="ARBA" id="ARBA00023002"/>
    </source>
</evidence>
<dbReference type="InterPro" id="IPR009010">
    <property type="entry name" value="Asp_de-COase-like_dom_sf"/>
</dbReference>
<evidence type="ECO:0000256" key="10">
    <source>
        <dbReference type="ARBA" id="ARBA00022723"/>
    </source>
</evidence>
<keyword evidence="9" id="KW-0500">Molybdenum</keyword>
<evidence type="ECO:0000256" key="18">
    <source>
        <dbReference type="SAM" id="MobiDB-lite"/>
    </source>
</evidence>
<dbReference type="PROSITE" id="PS51669">
    <property type="entry name" value="4FE4S_MOW_BIS_MGD"/>
    <property type="match status" value="1"/>
</dbReference>
<dbReference type="PANTHER" id="PTHR43105:SF2">
    <property type="entry name" value="RESPIRATORY NITRATE REDUCTASE 2 ALPHA CHAIN"/>
    <property type="match status" value="1"/>
</dbReference>
<dbReference type="CDD" id="cd02776">
    <property type="entry name" value="MopB_CT_Nitrate-R-NarG-like"/>
    <property type="match status" value="1"/>
</dbReference>
<dbReference type="InterPro" id="IPR050123">
    <property type="entry name" value="Prok_molybdopt-oxidoreductase"/>
</dbReference>
<comment type="subcellular location">
    <subcellularLocation>
        <location evidence="3">Cell membrane</location>
        <topology evidence="3">Peripheral membrane protein</topology>
    </subcellularLocation>
</comment>
<feature type="domain" description="4Fe-4S Mo/W bis-MGD-type" evidence="19">
    <location>
        <begin position="81"/>
        <end position="145"/>
    </location>
</feature>
<dbReference type="InterPro" id="IPR006468">
    <property type="entry name" value="NarG"/>
</dbReference>
<gene>
    <name evidence="20" type="ORF">PROPJV5_2358</name>
</gene>
<evidence type="ECO:0000259" key="19">
    <source>
        <dbReference type="PROSITE" id="PS51669"/>
    </source>
</evidence>
<evidence type="ECO:0000256" key="15">
    <source>
        <dbReference type="ARBA" id="ARBA00023063"/>
    </source>
</evidence>
<dbReference type="InterPro" id="IPR006657">
    <property type="entry name" value="MoPterin_dinucl-bd_dom"/>
</dbReference>
<dbReference type="SUPFAM" id="SSF50692">
    <property type="entry name" value="ADC-like"/>
    <property type="match status" value="1"/>
</dbReference>
<dbReference type="GO" id="GO:0043546">
    <property type="term" value="F:molybdopterin cofactor binding"/>
    <property type="evidence" value="ECO:0007669"/>
    <property type="project" value="InterPro"/>
</dbReference>
<dbReference type="GO" id="GO:0046872">
    <property type="term" value="F:metal ion binding"/>
    <property type="evidence" value="ECO:0007669"/>
    <property type="project" value="UniProtKB-KW"/>
</dbReference>
<evidence type="ECO:0000256" key="14">
    <source>
        <dbReference type="ARBA" id="ARBA00023014"/>
    </source>
</evidence>
<evidence type="ECO:0000256" key="4">
    <source>
        <dbReference type="ARBA" id="ARBA00010312"/>
    </source>
</evidence>
<evidence type="ECO:0000256" key="9">
    <source>
        <dbReference type="ARBA" id="ARBA00022505"/>
    </source>
</evidence>
<dbReference type="PANTHER" id="PTHR43105">
    <property type="entry name" value="RESPIRATORY NITRATE REDUCTASE"/>
    <property type="match status" value="1"/>
</dbReference>
<dbReference type="PROSITE" id="PS00490">
    <property type="entry name" value="MOLYBDOPTERIN_PROK_2"/>
    <property type="match status" value="1"/>
</dbReference>
<evidence type="ECO:0000256" key="2">
    <source>
        <dbReference type="ARBA" id="ARBA00001966"/>
    </source>
</evidence>
<dbReference type="SUPFAM" id="SSF53706">
    <property type="entry name" value="Formate dehydrogenase/DMSO reductase, domains 1-3"/>
    <property type="match status" value="1"/>
</dbReference>
<sequence length="1278" mass="140526">MSTDISDSPAGGRARPDGTEPPQAGRSAKAPRATAGPAKASPLLRMGSWLRRGTTDASGRQIFLEGGREADAFYRRRWSYDKIARSTHGVNCTGSCSWQVYVKDGIITWESQFTDYPSTGANMPEYEPRGCPRGASFSWYEYSPTRIKYPYVRSVLLDAYREAKQRLGDPVDAWADVVGDPVRARAYKSARGTGGMVRVSWSEATEIVAAAYVHTIKTHGPDRIAGFSVIPAMSMLSYGAGARFHELLGATMLSFYDWYADLPPASPQVFGDQTDVPESGDWFNSQYLIMWGSNVPLTRTPDAHFMVEARYHGQKVVVVSPDFADNTKFADDWLRVAPGTDGALALAMGHVILNEFHVGRREPMFLDYMKRFSDAPFLVELDEADETARAGADGLAGAQAFVPGKFLTADKMPAGTCERTDNPAFRPLVLDADGTVKDPGGTLADHFGPQGAGHWNLTLDGVDPVMSLMDTDDWEPAQILLPRFDLPAQDGQDSIGAGVVRRGVPARRVNGRLVTTVYDILLAHYAVGREQLPGEWPAGYDDASTCGTPAWQAELTGVEAGAAVKIGREFALNAIESGGRSMILMGAGTNHYFHSDTIYRTFLALTTMCATQGVNGGGWAHYVGQEKVRPITGWANYTFALDWQRPARQMISTGWYYLTTDQWRYDGARAERMASPLGARTLAGRTTADCLVESAQRGWMPSYPTFDRSPLALGDAAAQAGMTPGEYVAQELTAGRLHFAAEDPDAEENMPRILANWRTNLLGSSAKGTEFFLRHMLGASNDVNADELPPERRPATMTWRDEAPAGKLDLMWTADFRNTSTTLHSDVVLPAATWYEKNDLSSTDMHPFVHPFTPAIDPPWEARTDFELYRTLAHLVSRLAAGHLGTHVDAVAAPLGHDSPDELTTPGGIVGDREGWIPGVTMPKIVGVERDYTRIGEKFDTLGPLTEGAGMVTKGIAYHPDREVAELGDLNGRARGGAGLGRPLLDTDEKAINAVLALSGTTNGRLATEGFRTLEQRTGTELADLSAGDEERRITFADVVIQPRSVITSPEWSGSEHGGRRYSAFVQNMERHKPWHTLTGRPQFYVDHDWMRDMGESLPVFRPPVNLQHLYGERPVGYQGVSAEGTAEVAVRYLTIHNKWAIHSQYYDNPHMLTLGRGGQTIWMSPTDADKIGVRDNEWVEAYNRNGIVAARAIVSHRVPEGTVFMHHAQERVANTPLTERSGRRGGIHNSLTRILIKPTHLIGGYAQFSYAFNYYGPTGNQRDEVTLIRRRSQEVQF</sequence>
<dbReference type="Pfam" id="PF01568">
    <property type="entry name" value="Molydop_binding"/>
    <property type="match status" value="1"/>
</dbReference>
<keyword evidence="21" id="KW-1185">Reference proteome</keyword>
<evidence type="ECO:0000313" key="20">
    <source>
        <dbReference type="EMBL" id="SPF69409.1"/>
    </source>
</evidence>
<dbReference type="EMBL" id="OMOH01000013">
    <property type="protein sequence ID" value="SPF69409.1"/>
    <property type="molecule type" value="Genomic_DNA"/>
</dbReference>
<evidence type="ECO:0000256" key="17">
    <source>
        <dbReference type="ARBA" id="ARBA00048294"/>
    </source>
</evidence>
<evidence type="ECO:0000256" key="8">
    <source>
        <dbReference type="ARBA" id="ARBA00022485"/>
    </source>
</evidence>
<dbReference type="GO" id="GO:0160182">
    <property type="term" value="F:nitrate reductase (quinone) activity"/>
    <property type="evidence" value="ECO:0007669"/>
    <property type="project" value="UniProtKB-EC"/>
</dbReference>
<organism evidence="20 21">
    <name type="scientific">Propionibacterium ruminifibrarum</name>
    <dbReference type="NCBI Taxonomy" id="1962131"/>
    <lineage>
        <taxon>Bacteria</taxon>
        <taxon>Bacillati</taxon>
        <taxon>Actinomycetota</taxon>
        <taxon>Actinomycetes</taxon>
        <taxon>Propionibacteriales</taxon>
        <taxon>Propionibacteriaceae</taxon>
        <taxon>Propionibacterium</taxon>
    </lineage>
</organism>
<proteinExistence type="inferred from homology"/>
<name>A0A375I3I7_9ACTN</name>